<comment type="function">
    <text evidence="10">Catalyzes the folate-dependent formation of 5-methyl-uridine at position 54 (M-5-U54) in all tRNAs.</text>
</comment>
<reference evidence="12 13" key="1">
    <citation type="submission" date="2017-12" db="EMBL/GenBank/DDBJ databases">
        <title>Complete genome sequence of Spiroplasma floricola 23-6 (ATCC 29989).</title>
        <authorList>
            <person name="Tsai Y.-M."/>
            <person name="Wu P.-S."/>
            <person name="Lo W.-S."/>
            <person name="Kuo C.-H."/>
        </authorList>
    </citation>
    <scope>NUCLEOTIDE SEQUENCE [LARGE SCALE GENOMIC DNA]</scope>
    <source>
        <strain evidence="12 13">23-6</strain>
    </source>
</reference>
<dbReference type="GO" id="GO:0030488">
    <property type="term" value="P:tRNA methylation"/>
    <property type="evidence" value="ECO:0007669"/>
    <property type="project" value="TreeGrafter"/>
</dbReference>
<comment type="catalytic activity">
    <reaction evidence="10">
        <text>uridine(54) in tRNA + (6R)-5,10-methylene-5,6,7,8-tetrahydrofolate + NADH + H(+) = 5-methyluridine(54) in tRNA + (6S)-5,6,7,8-tetrahydrofolate + NAD(+)</text>
        <dbReference type="Rhea" id="RHEA:16873"/>
        <dbReference type="Rhea" id="RHEA-COMP:10167"/>
        <dbReference type="Rhea" id="RHEA-COMP:10193"/>
        <dbReference type="ChEBI" id="CHEBI:15378"/>
        <dbReference type="ChEBI" id="CHEBI:15636"/>
        <dbReference type="ChEBI" id="CHEBI:57453"/>
        <dbReference type="ChEBI" id="CHEBI:57540"/>
        <dbReference type="ChEBI" id="CHEBI:57945"/>
        <dbReference type="ChEBI" id="CHEBI:65315"/>
        <dbReference type="ChEBI" id="CHEBI:74447"/>
        <dbReference type="EC" id="2.1.1.74"/>
    </reaction>
</comment>
<dbReference type="OrthoDB" id="9803114at2"/>
<evidence type="ECO:0000256" key="7">
    <source>
        <dbReference type="ARBA" id="ARBA00022827"/>
    </source>
</evidence>
<evidence type="ECO:0000256" key="1">
    <source>
        <dbReference type="ARBA" id="ARBA00001974"/>
    </source>
</evidence>
<dbReference type="EMBL" id="CP025057">
    <property type="protein sequence ID" value="AUB31402.1"/>
    <property type="molecule type" value="Genomic_DNA"/>
</dbReference>
<comment type="catalytic activity">
    <reaction evidence="10">
        <text>uridine(54) in tRNA + (6R)-5,10-methylene-5,6,7,8-tetrahydrofolate + NADPH + H(+) = 5-methyluridine(54) in tRNA + (6S)-5,6,7,8-tetrahydrofolate + NADP(+)</text>
        <dbReference type="Rhea" id="RHEA:62372"/>
        <dbReference type="Rhea" id="RHEA-COMP:10167"/>
        <dbReference type="Rhea" id="RHEA-COMP:10193"/>
        <dbReference type="ChEBI" id="CHEBI:15378"/>
        <dbReference type="ChEBI" id="CHEBI:15636"/>
        <dbReference type="ChEBI" id="CHEBI:57453"/>
        <dbReference type="ChEBI" id="CHEBI:57783"/>
        <dbReference type="ChEBI" id="CHEBI:58349"/>
        <dbReference type="ChEBI" id="CHEBI:65315"/>
        <dbReference type="ChEBI" id="CHEBI:74447"/>
        <dbReference type="EC" id="2.1.1.74"/>
    </reaction>
</comment>
<keyword evidence="2 10" id="KW-0963">Cytoplasm</keyword>
<evidence type="ECO:0000256" key="4">
    <source>
        <dbReference type="ARBA" id="ARBA00022630"/>
    </source>
</evidence>
<evidence type="ECO:0000256" key="6">
    <source>
        <dbReference type="ARBA" id="ARBA00022694"/>
    </source>
</evidence>
<name>A0A2K8SD92_9MOLU</name>
<protein>
    <recommendedName>
        <fullName evidence="10">Methylenetetrahydrofolate--tRNA-(uracil-5-)-methyltransferase TrmFO</fullName>
        <ecNumber evidence="10">2.1.1.74</ecNumber>
    </recommendedName>
    <alternativeName>
        <fullName evidence="10">Folate-dependent tRNA (uracil-5-)-methyltransferase</fullName>
    </alternativeName>
    <alternativeName>
        <fullName evidence="10">Folate-dependent tRNA(M-5-U54)-methyltransferase</fullName>
    </alternativeName>
</protein>
<evidence type="ECO:0000256" key="10">
    <source>
        <dbReference type="HAMAP-Rule" id="MF_01037"/>
    </source>
</evidence>
<dbReference type="Gene3D" id="3.50.50.60">
    <property type="entry name" value="FAD/NAD(P)-binding domain"/>
    <property type="match status" value="2"/>
</dbReference>
<dbReference type="InterPro" id="IPR036188">
    <property type="entry name" value="FAD/NAD-bd_sf"/>
</dbReference>
<gene>
    <name evidence="12" type="primary">gid</name>
    <name evidence="10" type="synonym">trmFO</name>
    <name evidence="12" type="ORF">SFLOR_v1c03450</name>
</gene>
<dbReference type="NCBIfam" id="NF003739">
    <property type="entry name" value="PRK05335.1"/>
    <property type="match status" value="1"/>
</dbReference>
<evidence type="ECO:0000256" key="2">
    <source>
        <dbReference type="ARBA" id="ARBA00022490"/>
    </source>
</evidence>
<organism evidence="12 13">
    <name type="scientific">Spiroplasma floricola 23-6</name>
    <dbReference type="NCBI Taxonomy" id="1336749"/>
    <lineage>
        <taxon>Bacteria</taxon>
        <taxon>Bacillati</taxon>
        <taxon>Mycoplasmatota</taxon>
        <taxon>Mollicutes</taxon>
        <taxon>Entomoplasmatales</taxon>
        <taxon>Spiroplasmataceae</taxon>
        <taxon>Spiroplasma</taxon>
    </lineage>
</organism>
<dbReference type="GO" id="GO:0050660">
    <property type="term" value="F:flavin adenine dinucleotide binding"/>
    <property type="evidence" value="ECO:0007669"/>
    <property type="project" value="UniProtKB-UniRule"/>
</dbReference>
<dbReference type="EC" id="2.1.1.74" evidence="10"/>
<proteinExistence type="inferred from homology"/>
<keyword evidence="6 10" id="KW-0819">tRNA processing</keyword>
<comment type="subcellular location">
    <subcellularLocation>
        <location evidence="10">Cytoplasm</location>
    </subcellularLocation>
</comment>
<feature type="binding site" evidence="10">
    <location>
        <begin position="9"/>
        <end position="14"/>
    </location>
    <ligand>
        <name>FAD</name>
        <dbReference type="ChEBI" id="CHEBI:57692"/>
    </ligand>
</feature>
<dbReference type="InterPro" id="IPR040131">
    <property type="entry name" value="MnmG_N"/>
</dbReference>
<dbReference type="GO" id="GO:0047151">
    <property type="term" value="F:tRNA (uracil(54)-C5)-methyltransferase activity, 5,10-methylenetetrahydrofolate-dependent"/>
    <property type="evidence" value="ECO:0007669"/>
    <property type="project" value="UniProtKB-UniRule"/>
</dbReference>
<keyword evidence="8 10" id="KW-0521">NADP</keyword>
<dbReference type="PANTHER" id="PTHR11806">
    <property type="entry name" value="GLUCOSE INHIBITED DIVISION PROTEIN A"/>
    <property type="match status" value="1"/>
</dbReference>
<dbReference type="InterPro" id="IPR004417">
    <property type="entry name" value="TrmFO"/>
</dbReference>
<dbReference type="KEGG" id="sfz:SFLOR_v1c03450"/>
<accession>A0A2K8SD92</accession>
<evidence type="ECO:0000256" key="5">
    <source>
        <dbReference type="ARBA" id="ARBA00022679"/>
    </source>
</evidence>
<keyword evidence="9 10" id="KW-0520">NAD</keyword>
<evidence type="ECO:0000313" key="12">
    <source>
        <dbReference type="EMBL" id="AUB31402.1"/>
    </source>
</evidence>
<dbReference type="HAMAP" id="MF_01037">
    <property type="entry name" value="TrmFO"/>
    <property type="match status" value="1"/>
</dbReference>
<evidence type="ECO:0000256" key="3">
    <source>
        <dbReference type="ARBA" id="ARBA00022603"/>
    </source>
</evidence>
<dbReference type="NCBIfam" id="TIGR00137">
    <property type="entry name" value="gid_trmFO"/>
    <property type="match status" value="1"/>
</dbReference>
<keyword evidence="7 10" id="KW-0274">FAD</keyword>
<comment type="similarity">
    <text evidence="10">Belongs to the MnmG family. TrmFO subfamily.</text>
</comment>
<keyword evidence="3 10" id="KW-0489">Methyltransferase</keyword>
<dbReference type="InterPro" id="IPR002218">
    <property type="entry name" value="MnmG-rel"/>
</dbReference>
<evidence type="ECO:0000313" key="13">
    <source>
        <dbReference type="Proteomes" id="UP000231823"/>
    </source>
</evidence>
<feature type="domain" description="MnmG N-terminal" evidence="11">
    <location>
        <begin position="5"/>
        <end position="370"/>
    </location>
</feature>
<keyword evidence="4 10" id="KW-0285">Flavoprotein</keyword>
<comment type="cofactor">
    <cofactor evidence="1 10">
        <name>FAD</name>
        <dbReference type="ChEBI" id="CHEBI:57692"/>
    </cofactor>
</comment>
<dbReference type="GO" id="GO:0005829">
    <property type="term" value="C:cytosol"/>
    <property type="evidence" value="ECO:0007669"/>
    <property type="project" value="TreeGrafter"/>
</dbReference>
<dbReference type="RefSeq" id="WP_100916389.1">
    <property type="nucleotide sequence ID" value="NZ_CP025057.1"/>
</dbReference>
<dbReference type="AlphaFoldDB" id="A0A2K8SD92"/>
<dbReference type="PROSITE" id="PS51257">
    <property type="entry name" value="PROKAR_LIPOPROTEIN"/>
    <property type="match status" value="1"/>
</dbReference>
<sequence length="439" mass="50045">MEKIVNIIGAGLSGCEAAYQLSKRNIKVKLYEKKSIERNPVQKLDYFAELVCSNTLRSTDLKNAVGTLKDEMRMFDSLIIKAAEFAQIPAGGSLAVDRDKFSKYITDTMKNDNNIEVIEKEYTKINKNEITLIASGPLTSENLQLEIASLIGEDYFYFFDAVAPIITKDSIDMSIAFRKNRYEKGETQDYINCPMNKEQYELFYNELVNAQLAPVHLESEKNLKYFEGCMPIEVMAKRGFDTLTFGPLKPAGLRNLDGSNNFAVVQLRQDNAADNLYNFVGFQTNLTWSEQKRVFRLIPGLEKANFVRYGVMHQNNFINSPKLLNEFNQLKSNPNIFFAGQITGVEGYVESTSSGIIAAINIARMLKNKELKKFPKDSVMGALQNYIISTDSKNFQPMKANWSIVENLEIKFKIKKEEKKELYSNRAINSMKEFIKTLF</sequence>
<evidence type="ECO:0000259" key="11">
    <source>
        <dbReference type="Pfam" id="PF01134"/>
    </source>
</evidence>
<keyword evidence="13" id="KW-1185">Reference proteome</keyword>
<dbReference type="Proteomes" id="UP000231823">
    <property type="component" value="Chromosome"/>
</dbReference>
<dbReference type="Pfam" id="PF01134">
    <property type="entry name" value="GIDA"/>
    <property type="match status" value="1"/>
</dbReference>
<evidence type="ECO:0000256" key="9">
    <source>
        <dbReference type="ARBA" id="ARBA00023027"/>
    </source>
</evidence>
<keyword evidence="5 10" id="KW-0808">Transferase</keyword>
<dbReference type="PANTHER" id="PTHR11806:SF2">
    <property type="entry name" value="METHYLENETETRAHYDROFOLATE--TRNA-(URACIL-5-)-METHYLTRANSFERASE TRMFO"/>
    <property type="match status" value="1"/>
</dbReference>
<evidence type="ECO:0000256" key="8">
    <source>
        <dbReference type="ARBA" id="ARBA00022857"/>
    </source>
</evidence>
<dbReference type="SUPFAM" id="SSF51905">
    <property type="entry name" value="FAD/NAD(P)-binding domain"/>
    <property type="match status" value="1"/>
</dbReference>
<dbReference type="GO" id="GO:0002098">
    <property type="term" value="P:tRNA wobble uridine modification"/>
    <property type="evidence" value="ECO:0007669"/>
    <property type="project" value="TreeGrafter"/>
</dbReference>